<protein>
    <recommendedName>
        <fullName evidence="2">DUF6867 domain-containing protein</fullName>
    </recommendedName>
</protein>
<dbReference type="HOGENOM" id="CLU_147829_0_0_7"/>
<proteinExistence type="predicted"/>
<dbReference type="KEGG" id="hoh:Hoch_5392"/>
<keyword evidence="1" id="KW-0472">Membrane</keyword>
<dbReference type="Proteomes" id="UP000001880">
    <property type="component" value="Chromosome"/>
</dbReference>
<dbReference type="eggNOG" id="ENOG5032SWS">
    <property type="taxonomic scope" value="Bacteria"/>
</dbReference>
<feature type="domain" description="DUF6867" evidence="2">
    <location>
        <begin position="8"/>
        <end position="111"/>
    </location>
</feature>
<feature type="transmembrane region" description="Helical" evidence="1">
    <location>
        <begin position="69"/>
        <end position="87"/>
    </location>
</feature>
<dbReference type="OrthoDB" id="9806174at2"/>
<reference evidence="3 4" key="1">
    <citation type="journal article" date="2010" name="Stand. Genomic Sci.">
        <title>Complete genome sequence of Haliangium ochraceum type strain (SMP-2).</title>
        <authorList>
            <consortium name="US DOE Joint Genome Institute (JGI-PGF)"/>
            <person name="Ivanova N."/>
            <person name="Daum C."/>
            <person name="Lang E."/>
            <person name="Abt B."/>
            <person name="Kopitz M."/>
            <person name="Saunders E."/>
            <person name="Lapidus A."/>
            <person name="Lucas S."/>
            <person name="Glavina Del Rio T."/>
            <person name="Nolan M."/>
            <person name="Tice H."/>
            <person name="Copeland A."/>
            <person name="Cheng J.F."/>
            <person name="Chen F."/>
            <person name="Bruce D."/>
            <person name="Goodwin L."/>
            <person name="Pitluck S."/>
            <person name="Mavromatis K."/>
            <person name="Pati A."/>
            <person name="Mikhailova N."/>
            <person name="Chen A."/>
            <person name="Palaniappan K."/>
            <person name="Land M."/>
            <person name="Hauser L."/>
            <person name="Chang Y.J."/>
            <person name="Jeffries C.D."/>
            <person name="Detter J.C."/>
            <person name="Brettin T."/>
            <person name="Rohde M."/>
            <person name="Goker M."/>
            <person name="Bristow J."/>
            <person name="Markowitz V."/>
            <person name="Eisen J.A."/>
            <person name="Hugenholtz P."/>
            <person name="Kyrpides N.C."/>
            <person name="Klenk H.P."/>
        </authorList>
    </citation>
    <scope>NUCLEOTIDE SEQUENCE [LARGE SCALE GENOMIC DNA]</scope>
    <source>
        <strain evidence="4">DSM 14365 / CIP 107738 / JCM 11303 / AJ 13395 / SMP-2</strain>
    </source>
</reference>
<sequence>MSALLGTSLAVSIGVTLLLAGAAAFATGQALAGRWRSMWQMVLYGGLLGAGDRFVIYALFDGELLSPSGYLIDTAVLVTIGLVSYRLTRARQMVQQYPWLYEAAGPLSWREIPAERAQGKKTTT</sequence>
<dbReference type="Pfam" id="PF21741">
    <property type="entry name" value="DUF6867"/>
    <property type="match status" value="1"/>
</dbReference>
<dbReference type="AlphaFoldDB" id="D0LYL0"/>
<accession>D0LYL0</accession>
<keyword evidence="1" id="KW-0812">Transmembrane</keyword>
<evidence type="ECO:0000313" key="4">
    <source>
        <dbReference type="Proteomes" id="UP000001880"/>
    </source>
</evidence>
<keyword evidence="1" id="KW-1133">Transmembrane helix</keyword>
<keyword evidence="4" id="KW-1185">Reference proteome</keyword>
<dbReference type="STRING" id="502025.Hoch_5392"/>
<evidence type="ECO:0000256" key="1">
    <source>
        <dbReference type="SAM" id="Phobius"/>
    </source>
</evidence>
<name>D0LYL0_HALO1</name>
<dbReference type="RefSeq" id="WP_012830468.1">
    <property type="nucleotide sequence ID" value="NC_013440.1"/>
</dbReference>
<evidence type="ECO:0000313" key="3">
    <source>
        <dbReference type="EMBL" id="ACY17876.1"/>
    </source>
</evidence>
<gene>
    <name evidence="3" type="ordered locus">Hoch_5392</name>
</gene>
<dbReference type="InterPro" id="IPR049201">
    <property type="entry name" value="DUF6867"/>
</dbReference>
<evidence type="ECO:0000259" key="2">
    <source>
        <dbReference type="Pfam" id="PF21741"/>
    </source>
</evidence>
<organism evidence="3 4">
    <name type="scientific">Haliangium ochraceum (strain DSM 14365 / JCM 11303 / SMP-2)</name>
    <dbReference type="NCBI Taxonomy" id="502025"/>
    <lineage>
        <taxon>Bacteria</taxon>
        <taxon>Pseudomonadati</taxon>
        <taxon>Myxococcota</taxon>
        <taxon>Polyangia</taxon>
        <taxon>Haliangiales</taxon>
        <taxon>Kofleriaceae</taxon>
        <taxon>Haliangium</taxon>
    </lineage>
</organism>
<dbReference type="EMBL" id="CP001804">
    <property type="protein sequence ID" value="ACY17876.1"/>
    <property type="molecule type" value="Genomic_DNA"/>
</dbReference>